<dbReference type="GO" id="GO:0006813">
    <property type="term" value="P:potassium ion transport"/>
    <property type="evidence" value="ECO:0007669"/>
    <property type="project" value="InterPro"/>
</dbReference>
<reference evidence="10 11" key="1">
    <citation type="journal article" date="2016" name="Nat. Commun.">
        <title>Thousands of microbial genomes shed light on interconnected biogeochemical processes in an aquifer system.</title>
        <authorList>
            <person name="Anantharaman K."/>
            <person name="Brown C.T."/>
            <person name="Hug L.A."/>
            <person name="Sharon I."/>
            <person name="Castelle C.J."/>
            <person name="Probst A.J."/>
            <person name="Thomas B.C."/>
            <person name="Singh A."/>
            <person name="Wilkins M.J."/>
            <person name="Karaoz U."/>
            <person name="Brodie E.L."/>
            <person name="Williams K.H."/>
            <person name="Hubbard S.S."/>
            <person name="Banfield J.F."/>
        </authorList>
    </citation>
    <scope>NUCLEOTIDE SEQUENCE [LARGE SCALE GENOMIC DNA]</scope>
</reference>
<protein>
    <submittedName>
        <fullName evidence="10">Uncharacterized protein</fullName>
    </submittedName>
</protein>
<feature type="transmembrane region" description="Helical" evidence="7">
    <location>
        <begin position="167"/>
        <end position="185"/>
    </location>
</feature>
<dbReference type="EMBL" id="MFJG01000019">
    <property type="protein sequence ID" value="OGG06829.1"/>
    <property type="molecule type" value="Genomic_DNA"/>
</dbReference>
<feature type="transmembrane region" description="Helical" evidence="7">
    <location>
        <begin position="282"/>
        <end position="305"/>
    </location>
</feature>
<feature type="transmembrane region" description="Helical" evidence="7">
    <location>
        <begin position="229"/>
        <end position="246"/>
    </location>
</feature>
<feature type="transmembrane region" description="Helical" evidence="7">
    <location>
        <begin position="30"/>
        <end position="47"/>
    </location>
</feature>
<evidence type="ECO:0000256" key="2">
    <source>
        <dbReference type="ARBA" id="ARBA00005551"/>
    </source>
</evidence>
<keyword evidence="3" id="KW-0813">Transport</keyword>
<accession>A0A1F5Z2Y4</accession>
<feature type="domain" description="RCK N-terminal" evidence="9">
    <location>
        <begin position="400"/>
        <end position="514"/>
    </location>
</feature>
<proteinExistence type="inferred from homology"/>
<dbReference type="InterPro" id="IPR038770">
    <property type="entry name" value="Na+/solute_symporter_sf"/>
</dbReference>
<dbReference type="Proteomes" id="UP000178681">
    <property type="component" value="Unassembled WGS sequence"/>
</dbReference>
<dbReference type="InterPro" id="IPR006153">
    <property type="entry name" value="Cation/H_exchanger_TM"/>
</dbReference>
<evidence type="ECO:0000256" key="7">
    <source>
        <dbReference type="SAM" id="Phobius"/>
    </source>
</evidence>
<evidence type="ECO:0000313" key="11">
    <source>
        <dbReference type="Proteomes" id="UP000178681"/>
    </source>
</evidence>
<dbReference type="Gene3D" id="3.40.50.720">
    <property type="entry name" value="NAD(P)-binding Rossmann-like Domain"/>
    <property type="match status" value="1"/>
</dbReference>
<dbReference type="InterPro" id="IPR036291">
    <property type="entry name" value="NAD(P)-bd_dom_sf"/>
</dbReference>
<dbReference type="GO" id="GO:1902600">
    <property type="term" value="P:proton transmembrane transport"/>
    <property type="evidence" value="ECO:0007669"/>
    <property type="project" value="InterPro"/>
</dbReference>
<evidence type="ECO:0000256" key="6">
    <source>
        <dbReference type="ARBA" id="ARBA00023136"/>
    </source>
</evidence>
<feature type="transmembrane region" description="Helical" evidence="7">
    <location>
        <begin position="258"/>
        <end position="276"/>
    </location>
</feature>
<feature type="transmembrane region" description="Helical" evidence="7">
    <location>
        <begin position="338"/>
        <end position="357"/>
    </location>
</feature>
<evidence type="ECO:0000256" key="3">
    <source>
        <dbReference type="ARBA" id="ARBA00022448"/>
    </source>
</evidence>
<dbReference type="AlphaFoldDB" id="A0A1F5Z2Y4"/>
<evidence type="ECO:0000313" key="10">
    <source>
        <dbReference type="EMBL" id="OGG06829.1"/>
    </source>
</evidence>
<feature type="domain" description="Cation/H+ exchanger transmembrane" evidence="8">
    <location>
        <begin position="14"/>
        <end position="356"/>
    </location>
</feature>
<dbReference type="PANTHER" id="PTHR42751:SF3">
    <property type="entry name" value="SODIUM_GLUTAMATE SYMPORTER"/>
    <property type="match status" value="1"/>
</dbReference>
<organism evidence="10 11">
    <name type="scientific">Candidatus Gottesmanbacteria bacterium RIFCSPHIGHO2_01_FULL_42_12</name>
    <dbReference type="NCBI Taxonomy" id="1798377"/>
    <lineage>
        <taxon>Bacteria</taxon>
        <taxon>Candidatus Gottesmaniibacteriota</taxon>
    </lineage>
</organism>
<comment type="caution">
    <text evidence="10">The sequence shown here is derived from an EMBL/GenBank/DDBJ whole genome shotgun (WGS) entry which is preliminary data.</text>
</comment>
<dbReference type="Gene3D" id="1.20.1530.20">
    <property type="match status" value="1"/>
</dbReference>
<evidence type="ECO:0000256" key="4">
    <source>
        <dbReference type="ARBA" id="ARBA00022692"/>
    </source>
</evidence>
<dbReference type="InterPro" id="IPR003148">
    <property type="entry name" value="RCK_N"/>
</dbReference>
<evidence type="ECO:0000259" key="9">
    <source>
        <dbReference type="Pfam" id="PF02254"/>
    </source>
</evidence>
<evidence type="ECO:0000259" key="8">
    <source>
        <dbReference type="Pfam" id="PF00999"/>
    </source>
</evidence>
<gene>
    <name evidence="10" type="ORF">A2872_00365</name>
</gene>
<feature type="transmembrane region" description="Helical" evidence="7">
    <location>
        <begin position="108"/>
        <end position="126"/>
    </location>
</feature>
<comment type="similarity">
    <text evidence="2">Belongs to the monovalent cation:proton antiporter 2 (CPA2) transporter (TC 2.A.37) family.</text>
</comment>
<feature type="transmembrane region" description="Helical" evidence="7">
    <location>
        <begin position="6"/>
        <end position="23"/>
    </location>
</feature>
<dbReference type="SUPFAM" id="SSF51735">
    <property type="entry name" value="NAD(P)-binding Rossmann-fold domains"/>
    <property type="match status" value="1"/>
</dbReference>
<dbReference type="PANTHER" id="PTHR42751">
    <property type="entry name" value="SODIUM/HYDROGEN EXCHANGER FAMILY/TRKA DOMAIN PROTEIN"/>
    <property type="match status" value="1"/>
</dbReference>
<feature type="transmembrane region" description="Helical" evidence="7">
    <location>
        <begin position="312"/>
        <end position="332"/>
    </location>
</feature>
<evidence type="ECO:0000256" key="1">
    <source>
        <dbReference type="ARBA" id="ARBA00004141"/>
    </source>
</evidence>
<feature type="transmembrane region" description="Helical" evidence="7">
    <location>
        <begin position="205"/>
        <end position="223"/>
    </location>
</feature>
<dbReference type="GO" id="GO:0016020">
    <property type="term" value="C:membrane"/>
    <property type="evidence" value="ECO:0007669"/>
    <property type="project" value="UniProtKB-SubCell"/>
</dbReference>
<comment type="subcellular location">
    <subcellularLocation>
        <location evidence="1">Membrane</location>
        <topology evidence="1">Multi-pass membrane protein</topology>
    </subcellularLocation>
</comment>
<feature type="transmembrane region" description="Helical" evidence="7">
    <location>
        <begin position="85"/>
        <end position="102"/>
    </location>
</feature>
<dbReference type="GO" id="GO:0015297">
    <property type="term" value="F:antiporter activity"/>
    <property type="evidence" value="ECO:0007669"/>
    <property type="project" value="InterPro"/>
</dbReference>
<dbReference type="STRING" id="1798377.A2872_00365"/>
<keyword evidence="6 7" id="KW-0472">Membrane</keyword>
<keyword evidence="5 7" id="KW-1133">Transmembrane helix</keyword>
<keyword evidence="4 7" id="KW-0812">Transmembrane</keyword>
<dbReference type="Pfam" id="PF02254">
    <property type="entry name" value="TrkA_N"/>
    <property type="match status" value="1"/>
</dbReference>
<dbReference type="Pfam" id="PF00999">
    <property type="entry name" value="Na_H_Exchanger"/>
    <property type="match status" value="1"/>
</dbReference>
<name>A0A1F5Z2Y4_9BACT</name>
<sequence length="556" mass="60548">MGNEIYLLTLVLGLAVALALIISRYKQPILVAYILAGAILSALNIVKPEQLDFLAILPEVGLAFLLFLVGMELDLREFRKLGKNVLLATTGQVVISTLALWFLTHNPVISFVAGFSSTILVIKILLEERELSSLHGKLAVGILLVEDLLAVILLMGISVAAGNNASAAVLVGVVIKGLLLIYASLIAGKKLLPKLFNACADSGELLFLTAIGWCLLFVSVSIFAGFSLAIGAFLAGVSLAQSVYRIQISGKIKPLRDFFIMIFFLDLGTGLSLSGVGAHFGLAVTLLVFTVFVKPLVFIVLFSLLRFRMHTAFKTGIVMSSISEFSLIVLSAASKSGIVSAEVMSPVIFATVLSFIFSSFEISHGKKIYAVIGRFIKRLERPAALNQSIGRDRQFHDHAVLIGCHRAGGIVLKNLKSIYGEDIVVLDFNPDVIEELKNNAIACVYGDTADPEVLESLNLPGSQLVISTVRDYKDNLALLDFIEKTQTKAVIILTADDVAEAVKLYERGAHYISLPTDLEGLSISRMIHDHVNDWKWFTAEREKKLSEVKNRLVKTF</sequence>
<feature type="transmembrane region" description="Helical" evidence="7">
    <location>
        <begin position="138"/>
        <end position="161"/>
    </location>
</feature>
<feature type="transmembrane region" description="Helical" evidence="7">
    <location>
        <begin position="53"/>
        <end position="73"/>
    </location>
</feature>
<evidence type="ECO:0000256" key="5">
    <source>
        <dbReference type="ARBA" id="ARBA00022989"/>
    </source>
</evidence>